<dbReference type="AlphaFoldDB" id="A0A9N9RB83"/>
<name>A0A9N9RB83_9NEOP</name>
<reference evidence="1" key="1">
    <citation type="submission" date="2021-12" db="EMBL/GenBank/DDBJ databases">
        <authorList>
            <person name="King R."/>
        </authorList>
    </citation>
    <scope>NUCLEOTIDE SEQUENCE</scope>
</reference>
<dbReference type="PANTHER" id="PTHR39953">
    <property type="entry name" value="RE54151P"/>
    <property type="match status" value="1"/>
</dbReference>
<sequence>MKRGRYLENKVKGVVSKKLGNEIKNCGLFISQKHPMIAGSPDGICGEKYTISNKTYLNYINNGKPSKKCYAHIQMQMHLSGLKNCYFCVADPKFSFNENVGILCISYDEHFMSSLLESVISFWKSHVYPILYKSIE</sequence>
<dbReference type="SUPFAM" id="SSF52980">
    <property type="entry name" value="Restriction endonuclease-like"/>
    <property type="match status" value="1"/>
</dbReference>
<evidence type="ECO:0000313" key="2">
    <source>
        <dbReference type="Proteomes" id="UP001153714"/>
    </source>
</evidence>
<protein>
    <recommendedName>
        <fullName evidence="3">YqaJ viral recombinase domain-containing protein</fullName>
    </recommendedName>
</protein>
<organism evidence="1 2">
    <name type="scientific">Diatraea saccharalis</name>
    <name type="common">sugarcane borer</name>
    <dbReference type="NCBI Taxonomy" id="40085"/>
    <lineage>
        <taxon>Eukaryota</taxon>
        <taxon>Metazoa</taxon>
        <taxon>Ecdysozoa</taxon>
        <taxon>Arthropoda</taxon>
        <taxon>Hexapoda</taxon>
        <taxon>Insecta</taxon>
        <taxon>Pterygota</taxon>
        <taxon>Neoptera</taxon>
        <taxon>Endopterygota</taxon>
        <taxon>Lepidoptera</taxon>
        <taxon>Glossata</taxon>
        <taxon>Ditrysia</taxon>
        <taxon>Pyraloidea</taxon>
        <taxon>Crambidae</taxon>
        <taxon>Crambinae</taxon>
        <taxon>Diatraea</taxon>
    </lineage>
</organism>
<evidence type="ECO:0000313" key="1">
    <source>
        <dbReference type="EMBL" id="CAG9793050.1"/>
    </source>
</evidence>
<dbReference type="InterPro" id="IPR011335">
    <property type="entry name" value="Restrct_endonuc-II-like"/>
</dbReference>
<keyword evidence="2" id="KW-1185">Reference proteome</keyword>
<evidence type="ECO:0008006" key="3">
    <source>
        <dbReference type="Google" id="ProtNLM"/>
    </source>
</evidence>
<dbReference type="EMBL" id="OU893336">
    <property type="protein sequence ID" value="CAG9793050.1"/>
    <property type="molecule type" value="Genomic_DNA"/>
</dbReference>
<dbReference type="GO" id="GO:0006281">
    <property type="term" value="P:DNA repair"/>
    <property type="evidence" value="ECO:0007669"/>
    <property type="project" value="UniProtKB-ARBA"/>
</dbReference>
<dbReference type="PANTHER" id="PTHR39953:SF1">
    <property type="entry name" value="RE54151P"/>
    <property type="match status" value="1"/>
</dbReference>
<dbReference type="Gene3D" id="3.90.320.10">
    <property type="match status" value="1"/>
</dbReference>
<proteinExistence type="predicted"/>
<dbReference type="InterPro" id="IPR011604">
    <property type="entry name" value="PDDEXK-like_dom_sf"/>
</dbReference>
<dbReference type="Proteomes" id="UP001153714">
    <property type="component" value="Chromosome 5"/>
</dbReference>
<reference evidence="1" key="2">
    <citation type="submission" date="2022-10" db="EMBL/GenBank/DDBJ databases">
        <authorList>
            <consortium name="ENA_rothamsted_submissions"/>
            <consortium name="culmorum"/>
            <person name="King R."/>
        </authorList>
    </citation>
    <scope>NUCLEOTIDE SEQUENCE</scope>
</reference>
<accession>A0A9N9RB83</accession>
<gene>
    <name evidence="1" type="ORF">DIATSA_LOCUS10524</name>
</gene>
<dbReference type="OrthoDB" id="261614at2759"/>